<sequence length="394" mass="43786">MENILIVGVNTRAVACSLKKLGYIVYSADYFGTADSKSWTDRSKSFLDQKPLISCGRFTQNFHPHIIREMALEMADEVDGIICCAGASPSWFHSSKIIGNRDVEMVEDKFSLYEKLKDRFNLPETYLPTDICEVQEIIQNTKEKEFILKPRQGAGGYGVQMADDLDVVVEMRSDNEIMLGERDLVDEIESHQWILQEFIHGENISASVLSSGDEARTILTSTQITGDTELGQKEPFGYCGNLVPYTGGEKISELAPKVVGHLSLIGSNGVDFISRNGELYLIEVNPRLQGTFECAELSLDVNMAELHLAACQGQLKEVPSPSKFAVKMVVHAQQRSQWSDLNIPGIFDLPHPGVIIEKGEPMVTIVTSQQVKEDAVYSAKRLADIVYNSVKLCK</sequence>
<evidence type="ECO:0000313" key="12">
    <source>
        <dbReference type="Proteomes" id="UP000591058"/>
    </source>
</evidence>
<dbReference type="PANTHER" id="PTHR43055:SF1">
    <property type="entry name" value="FORMATE-DEPENDENT PHOSPHORIBOSYLGLYCINAMIDE FORMYLTRANSFERASE"/>
    <property type="match status" value="1"/>
</dbReference>
<dbReference type="KEGG" id="msub:BK009_07045"/>
<organism evidence="8 10">
    <name type="scientific">Methanobacterium subterraneum</name>
    <dbReference type="NCBI Taxonomy" id="59277"/>
    <lineage>
        <taxon>Archaea</taxon>
        <taxon>Methanobacteriati</taxon>
        <taxon>Methanobacteriota</taxon>
        <taxon>Methanomada group</taxon>
        <taxon>Methanobacteria</taxon>
        <taxon>Methanobacteriales</taxon>
        <taxon>Methanobacteriaceae</taxon>
        <taxon>Methanobacterium</taxon>
    </lineage>
</organism>
<keyword evidence="2 8" id="KW-0436">Ligase</keyword>
<dbReference type="Pfam" id="PF02655">
    <property type="entry name" value="ATP-grasp_3"/>
    <property type="match status" value="1"/>
</dbReference>
<accession>A0A2H4VQU9</accession>
<dbReference type="GO" id="GO:0005829">
    <property type="term" value="C:cytosol"/>
    <property type="evidence" value="ECO:0007669"/>
    <property type="project" value="TreeGrafter"/>
</dbReference>
<dbReference type="PIRSF" id="PIRSF016817">
    <property type="entry name" value="UCP016817_carboligase"/>
    <property type="match status" value="1"/>
</dbReference>
<proteinExistence type="predicted"/>
<dbReference type="GO" id="GO:0016874">
    <property type="term" value="F:ligase activity"/>
    <property type="evidence" value="ECO:0007669"/>
    <property type="project" value="UniProtKB-KW"/>
</dbReference>
<dbReference type="InterPro" id="IPR003806">
    <property type="entry name" value="ATP-grasp_PylC-type"/>
</dbReference>
<dbReference type="Proteomes" id="UP000591058">
    <property type="component" value="Unassembled WGS sequence"/>
</dbReference>
<dbReference type="PROSITE" id="PS50975">
    <property type="entry name" value="ATP_GRASP"/>
    <property type="match status" value="1"/>
</dbReference>
<keyword evidence="3 5" id="KW-0547">Nucleotide-binding</keyword>
<dbReference type="Gene3D" id="3.30.470.20">
    <property type="entry name" value="ATP-grasp fold, B domain"/>
    <property type="match status" value="1"/>
</dbReference>
<dbReference type="PROSITE" id="PS00867">
    <property type="entry name" value="CPSASE_2"/>
    <property type="match status" value="1"/>
</dbReference>
<keyword evidence="10" id="KW-1185">Reference proteome</keyword>
<dbReference type="InterPro" id="IPR011761">
    <property type="entry name" value="ATP-grasp"/>
</dbReference>
<dbReference type="SUPFAM" id="SSF56059">
    <property type="entry name" value="Glutathione synthetase ATP-binding domain-like"/>
    <property type="match status" value="1"/>
</dbReference>
<dbReference type="GO" id="GO:0005524">
    <property type="term" value="F:ATP binding"/>
    <property type="evidence" value="ECO:0007669"/>
    <property type="project" value="UniProtKB-UniRule"/>
</dbReference>
<dbReference type="AlphaFoldDB" id="A0A2H4VQU9"/>
<name>A0A2H4VQU9_9EURY</name>
<evidence type="ECO:0000256" key="3">
    <source>
        <dbReference type="ARBA" id="ARBA00022741"/>
    </source>
</evidence>
<evidence type="ECO:0000256" key="2">
    <source>
        <dbReference type="ARBA" id="ARBA00022598"/>
    </source>
</evidence>
<dbReference type="EMBL" id="JABBYL010000004">
    <property type="protein sequence ID" value="NMO08416.1"/>
    <property type="molecule type" value="Genomic_DNA"/>
</dbReference>
<dbReference type="InterPro" id="IPR005479">
    <property type="entry name" value="CPAse_ATP-bd"/>
</dbReference>
<dbReference type="Proteomes" id="UP000232806">
    <property type="component" value="Chromosome"/>
</dbReference>
<keyword evidence="4 5" id="KW-0067">ATP-binding</keyword>
<evidence type="ECO:0000313" key="11">
    <source>
        <dbReference type="Proteomes" id="UP000232806"/>
    </source>
</evidence>
<reference evidence="10 11" key="1">
    <citation type="submission" date="2016-10" db="EMBL/GenBank/DDBJ databases">
        <title>Comparative genomics between deep and shallow subseafloor isolates.</title>
        <authorList>
            <person name="Ishii S."/>
            <person name="Miller J.R."/>
            <person name="Sutton G."/>
            <person name="Suzuki S."/>
            <person name="Methe B."/>
            <person name="Inagaki F."/>
            <person name="Imachi H."/>
        </authorList>
    </citation>
    <scope>NUCLEOTIDE SEQUENCE [LARGE SCALE GENOMIC DNA]</scope>
    <source>
        <strain evidence="8 10">A8p</strain>
        <strain evidence="7 11">MO-MB1</strain>
    </source>
</reference>
<dbReference type="EMBL" id="CP017766">
    <property type="protein sequence ID" value="AUB55681.1"/>
    <property type="molecule type" value="Genomic_DNA"/>
</dbReference>
<dbReference type="GeneID" id="35122894"/>
<dbReference type="OrthoDB" id="11959at2157"/>
<gene>
    <name evidence="7" type="ORF">BK007_06455</name>
    <name evidence="8" type="ORF">BK009_07045</name>
    <name evidence="9" type="ORF">HG719_01030</name>
</gene>
<protein>
    <submittedName>
        <fullName evidence="9">ATP-grasp domain-containing protein</fullName>
    </submittedName>
    <submittedName>
        <fullName evidence="8">Carboxylate--amine ligase</fullName>
    </submittedName>
</protein>
<comment type="cofactor">
    <cofactor evidence="1">
        <name>Mn(2+)</name>
        <dbReference type="ChEBI" id="CHEBI:29035"/>
    </cofactor>
</comment>
<dbReference type="PANTHER" id="PTHR43055">
    <property type="entry name" value="FORMATE-DEPENDENT PHOSPHORIBOSYLGLYCINAMIDE FORMYLTRANSFERASE"/>
    <property type="match status" value="1"/>
</dbReference>
<dbReference type="InterPro" id="IPR016677">
    <property type="entry name" value="UCP016817_carboligase"/>
</dbReference>
<evidence type="ECO:0000313" key="8">
    <source>
        <dbReference type="EMBL" id="AUB60457.1"/>
    </source>
</evidence>
<dbReference type="EMBL" id="CP017768">
    <property type="protein sequence ID" value="AUB60457.1"/>
    <property type="molecule type" value="Genomic_DNA"/>
</dbReference>
<evidence type="ECO:0000259" key="6">
    <source>
        <dbReference type="PROSITE" id="PS50975"/>
    </source>
</evidence>
<feature type="domain" description="ATP-grasp" evidence="6">
    <location>
        <begin position="119"/>
        <end position="312"/>
    </location>
</feature>
<dbReference type="GO" id="GO:0046872">
    <property type="term" value="F:metal ion binding"/>
    <property type="evidence" value="ECO:0007669"/>
    <property type="project" value="InterPro"/>
</dbReference>
<evidence type="ECO:0000256" key="1">
    <source>
        <dbReference type="ARBA" id="ARBA00001936"/>
    </source>
</evidence>
<evidence type="ECO:0000313" key="7">
    <source>
        <dbReference type="EMBL" id="AUB55681.1"/>
    </source>
</evidence>
<dbReference type="RefSeq" id="WP_100905656.1">
    <property type="nucleotide sequence ID" value="NZ_CP017766.1"/>
</dbReference>
<dbReference type="Proteomes" id="UP000232631">
    <property type="component" value="Chromosome"/>
</dbReference>
<evidence type="ECO:0000256" key="4">
    <source>
        <dbReference type="ARBA" id="ARBA00022840"/>
    </source>
</evidence>
<accession>A0A2H4VC70</accession>
<reference evidence="9 12" key="2">
    <citation type="submission" date="2020-04" db="EMBL/GenBank/DDBJ databases">
        <title>Draft genome of Methanobacterium subterraneum isolated from animal feces.</title>
        <authorList>
            <person name="Ouboter H.T."/>
            <person name="Berger S."/>
            <person name="Gungor E."/>
            <person name="Jetten M.S.M."/>
            <person name="Welte C.U."/>
        </authorList>
    </citation>
    <scope>NUCLEOTIDE SEQUENCE [LARGE SCALE GENOMIC DNA]</scope>
    <source>
        <strain evidence="9">HO_2020</strain>
    </source>
</reference>
<evidence type="ECO:0000313" key="10">
    <source>
        <dbReference type="Proteomes" id="UP000232631"/>
    </source>
</evidence>
<evidence type="ECO:0000313" key="9">
    <source>
        <dbReference type="EMBL" id="NMO08416.1"/>
    </source>
</evidence>
<evidence type="ECO:0000256" key="5">
    <source>
        <dbReference type="PROSITE-ProRule" id="PRU00409"/>
    </source>
</evidence>